<keyword evidence="1" id="KW-0472">Membrane</keyword>
<gene>
    <name evidence="5" type="primary">LOC115529305</name>
</gene>
<dbReference type="SUPFAM" id="SSF49265">
    <property type="entry name" value="Fibronectin type III"/>
    <property type="match status" value="2"/>
</dbReference>
<dbReference type="InterPro" id="IPR003961">
    <property type="entry name" value="FN3_dom"/>
</dbReference>
<dbReference type="Pfam" id="PF01108">
    <property type="entry name" value="Tissue_fac"/>
    <property type="match status" value="1"/>
</dbReference>
<dbReference type="GO" id="GO:0005886">
    <property type="term" value="C:plasma membrane"/>
    <property type="evidence" value="ECO:0007669"/>
    <property type="project" value="TreeGrafter"/>
</dbReference>
<reference evidence="5" key="2">
    <citation type="submission" date="2025-09" db="UniProtKB">
        <authorList>
            <consortium name="Ensembl"/>
        </authorList>
    </citation>
    <scope>IDENTIFICATION</scope>
</reference>
<dbReference type="GO" id="GO:0004896">
    <property type="term" value="F:cytokine receptor activity"/>
    <property type="evidence" value="ECO:0007669"/>
    <property type="project" value="TreeGrafter"/>
</dbReference>
<keyword evidence="2" id="KW-0732">Signal</keyword>
<keyword evidence="6" id="KW-1185">Reference proteome</keyword>
<accession>A0A8C5BUM1</accession>
<dbReference type="InterPro" id="IPR036116">
    <property type="entry name" value="FN3_sf"/>
</dbReference>
<dbReference type="InterPro" id="IPR015373">
    <property type="entry name" value="Interferon/interleukin_rcp_dom"/>
</dbReference>
<dbReference type="PANTHER" id="PTHR20859:SF53">
    <property type="entry name" value="INTERLEUKIN-22 RECEPTOR SUBUNIT ALPHA-1"/>
    <property type="match status" value="1"/>
</dbReference>
<keyword evidence="1" id="KW-0812">Transmembrane</keyword>
<sequence>MEYLLPVLFLMIQCSHTALDTLPAPINVSMDSRNFRHELTWAPGPGTPPETYYKFIFPARIDPPWLSLVGGDHRLELNISLPKAHKSAKIEDILNFYNAKTFSMDMTNSSMVLENLEAGMNYCVRVHLRIRINPHTWPSRCVYASTSDPEPRIAVPLLVLVVVGTVALLVGLHYTGYLCGIKAHVPAVLLVRNAINTVQPLLLNDRSL</sequence>
<evidence type="ECO:0000256" key="1">
    <source>
        <dbReference type="SAM" id="Phobius"/>
    </source>
</evidence>
<proteinExistence type="predicted"/>
<feature type="chain" id="PRO_5034174224" evidence="2">
    <location>
        <begin position="18"/>
        <end position="208"/>
    </location>
</feature>
<dbReference type="Pfam" id="PF09294">
    <property type="entry name" value="Interfer-bind"/>
    <property type="match status" value="1"/>
</dbReference>
<evidence type="ECO:0000259" key="4">
    <source>
        <dbReference type="Pfam" id="PF09294"/>
    </source>
</evidence>
<name>A0A8C5BUM1_GADMO</name>
<dbReference type="PANTHER" id="PTHR20859">
    <property type="entry name" value="INTERFERON/INTERLEUKIN RECEPTOR"/>
    <property type="match status" value="1"/>
</dbReference>
<dbReference type="InterPro" id="IPR013783">
    <property type="entry name" value="Ig-like_fold"/>
</dbReference>
<feature type="signal peptide" evidence="2">
    <location>
        <begin position="1"/>
        <end position="17"/>
    </location>
</feature>
<organism evidence="5 6">
    <name type="scientific">Gadus morhua</name>
    <name type="common">Atlantic cod</name>
    <dbReference type="NCBI Taxonomy" id="8049"/>
    <lineage>
        <taxon>Eukaryota</taxon>
        <taxon>Metazoa</taxon>
        <taxon>Chordata</taxon>
        <taxon>Craniata</taxon>
        <taxon>Vertebrata</taxon>
        <taxon>Euteleostomi</taxon>
        <taxon>Actinopterygii</taxon>
        <taxon>Neopterygii</taxon>
        <taxon>Teleostei</taxon>
        <taxon>Neoteleostei</taxon>
        <taxon>Acanthomorphata</taxon>
        <taxon>Zeiogadaria</taxon>
        <taxon>Gadariae</taxon>
        <taxon>Gadiformes</taxon>
        <taxon>Gadoidei</taxon>
        <taxon>Gadidae</taxon>
        <taxon>Gadus</taxon>
    </lineage>
</organism>
<evidence type="ECO:0000256" key="2">
    <source>
        <dbReference type="SAM" id="SignalP"/>
    </source>
</evidence>
<evidence type="ECO:0000259" key="3">
    <source>
        <dbReference type="Pfam" id="PF01108"/>
    </source>
</evidence>
<feature type="domain" description="Fibronectin type-III" evidence="3">
    <location>
        <begin position="4"/>
        <end position="54"/>
    </location>
</feature>
<reference evidence="5" key="1">
    <citation type="submission" date="2025-08" db="UniProtKB">
        <authorList>
            <consortium name="Ensembl"/>
        </authorList>
    </citation>
    <scope>IDENTIFICATION</scope>
</reference>
<evidence type="ECO:0000313" key="6">
    <source>
        <dbReference type="Proteomes" id="UP000694546"/>
    </source>
</evidence>
<dbReference type="Ensembl" id="ENSGMOT00000027501.1">
    <property type="protein sequence ID" value="ENSGMOP00000050859.1"/>
    <property type="gene ID" value="ENSGMOG00000026680.1"/>
</dbReference>
<dbReference type="Proteomes" id="UP000694546">
    <property type="component" value="Chromosome 17"/>
</dbReference>
<dbReference type="AlphaFoldDB" id="A0A8C5BUM1"/>
<dbReference type="InterPro" id="IPR050650">
    <property type="entry name" value="Type-II_Cytokine-TF_Rcpt"/>
</dbReference>
<keyword evidence="1" id="KW-1133">Transmembrane helix</keyword>
<feature type="domain" description="Interferon/interleukin receptor" evidence="4">
    <location>
        <begin position="60"/>
        <end position="135"/>
    </location>
</feature>
<dbReference type="GeneTree" id="ENSGT00940000175580"/>
<evidence type="ECO:0000313" key="5">
    <source>
        <dbReference type="Ensembl" id="ENSGMOP00000050859.1"/>
    </source>
</evidence>
<feature type="transmembrane region" description="Helical" evidence="1">
    <location>
        <begin position="153"/>
        <end position="172"/>
    </location>
</feature>
<dbReference type="Gene3D" id="2.60.40.10">
    <property type="entry name" value="Immunoglobulins"/>
    <property type="match status" value="2"/>
</dbReference>
<protein>
    <submittedName>
        <fullName evidence="5">Interferon lambda receptor 1-like</fullName>
    </submittedName>
</protein>